<accession>A0AAE8SUA3</accession>
<dbReference type="Proteomes" id="UP001187682">
    <property type="component" value="Unassembled WGS sequence"/>
</dbReference>
<evidence type="ECO:0000259" key="3">
    <source>
        <dbReference type="Pfam" id="PF24883"/>
    </source>
</evidence>
<gene>
    <name evidence="4" type="ORF">DNG_03766</name>
</gene>
<dbReference type="AlphaFoldDB" id="A0AAE8SUA3"/>
<comment type="caution">
    <text evidence="4">The sequence shown here is derived from an EMBL/GenBank/DDBJ whole genome shotgun (WGS) entry which is preliminary data.</text>
</comment>
<keyword evidence="1" id="KW-0677">Repeat</keyword>
<dbReference type="PANTHER" id="PTHR10039">
    <property type="entry name" value="AMELOGENIN"/>
    <property type="match status" value="1"/>
</dbReference>
<dbReference type="Pfam" id="PF22939">
    <property type="entry name" value="WHD_GPIID"/>
    <property type="match status" value="1"/>
</dbReference>
<dbReference type="InterPro" id="IPR027417">
    <property type="entry name" value="P-loop_NTPase"/>
</dbReference>
<proteinExistence type="predicted"/>
<keyword evidence="5" id="KW-1185">Reference proteome</keyword>
<evidence type="ECO:0000313" key="5">
    <source>
        <dbReference type="Proteomes" id="UP001187682"/>
    </source>
</evidence>
<dbReference type="PANTHER" id="PTHR10039:SF10">
    <property type="entry name" value="NACHT DOMAIN-CONTAINING PROTEIN"/>
    <property type="match status" value="1"/>
</dbReference>
<dbReference type="EMBL" id="ONZQ02000004">
    <property type="protein sequence ID" value="SPO01018.1"/>
    <property type="molecule type" value="Genomic_DNA"/>
</dbReference>
<dbReference type="InterPro" id="IPR054471">
    <property type="entry name" value="GPIID_WHD"/>
</dbReference>
<dbReference type="Gene3D" id="3.40.50.300">
    <property type="entry name" value="P-loop containing nucleotide triphosphate hydrolases"/>
    <property type="match status" value="1"/>
</dbReference>
<feature type="domain" description="GPI inositol-deacylase winged helix" evidence="2">
    <location>
        <begin position="437"/>
        <end position="525"/>
    </location>
</feature>
<feature type="domain" description="Nephrocystin 3-like N-terminal" evidence="3">
    <location>
        <begin position="156"/>
        <end position="330"/>
    </location>
</feature>
<evidence type="ECO:0008006" key="6">
    <source>
        <dbReference type="Google" id="ProtNLM"/>
    </source>
</evidence>
<name>A0AAE8SUA3_9PEZI</name>
<reference evidence="4" key="1">
    <citation type="submission" date="2018-03" db="EMBL/GenBank/DDBJ databases">
        <authorList>
            <person name="Guldener U."/>
        </authorList>
    </citation>
    <scope>NUCLEOTIDE SEQUENCE</scope>
</reference>
<sequence length="569" mass="63999">MSQDSSGADARLTAIRDSTRGVIFFGTPHSGSDMANWGELLRRIAGIFAVTNSTLLAALNPDSDNGQLEELKWSSFSTIPDNHRDICRFSGPTDPKYTDFVKELQRFLSEIDVEDQLGPREGGMAGLSVQKLQWLNSLYTCPYVDRKDLNPPRVEGTCKWFTSHPQFRNWKESNAAGLLWVSADPGCGKSVLAKYLVDEELRSTNTRTTCYFFFKDGFDDQKSSTIALSCILRQLFKQSPGSFSDRILATLEADGSVEGGRKKPPMSFRDLWDLFIAAATTHKGSEIVCILDALDECEDSGCQQLLDALVRFYLGTAPRTPAVKFLLTSRPYSHIRAGLRELERKVPTIHLSGENEERVGEIAREIDIVITKRVEGMRQLGKKEQAVLREELLRVENRTYLWVHLIFPEIEKGSLLSQGKIRSEVRKIPRSVDEAYDRILSKSRDTKLAEKLLHIVVAATRPLNLQEMALALAIQPTHRSWGDLEQELVPEEQFPQEARQLCGLFVVVVDKKIYLLHQTAREFLVPSLLSGPSIPPTLSTAAPRWKFAFHPRVSNRILAEILIARMGIA</sequence>
<dbReference type="SUPFAM" id="SSF52540">
    <property type="entry name" value="P-loop containing nucleoside triphosphate hydrolases"/>
    <property type="match status" value="1"/>
</dbReference>
<protein>
    <recommendedName>
        <fullName evidence="6">NACHT domain-containing protein</fullName>
    </recommendedName>
</protein>
<evidence type="ECO:0000256" key="1">
    <source>
        <dbReference type="ARBA" id="ARBA00022737"/>
    </source>
</evidence>
<evidence type="ECO:0000313" key="4">
    <source>
        <dbReference type="EMBL" id="SPO01018.1"/>
    </source>
</evidence>
<evidence type="ECO:0000259" key="2">
    <source>
        <dbReference type="Pfam" id="PF22939"/>
    </source>
</evidence>
<organism evidence="4 5">
    <name type="scientific">Cephalotrichum gorgonifer</name>
    <dbReference type="NCBI Taxonomy" id="2041049"/>
    <lineage>
        <taxon>Eukaryota</taxon>
        <taxon>Fungi</taxon>
        <taxon>Dikarya</taxon>
        <taxon>Ascomycota</taxon>
        <taxon>Pezizomycotina</taxon>
        <taxon>Sordariomycetes</taxon>
        <taxon>Hypocreomycetidae</taxon>
        <taxon>Microascales</taxon>
        <taxon>Microascaceae</taxon>
        <taxon>Cephalotrichum</taxon>
    </lineage>
</organism>
<dbReference type="Pfam" id="PF24883">
    <property type="entry name" value="NPHP3_N"/>
    <property type="match status" value="1"/>
</dbReference>
<dbReference type="InterPro" id="IPR056884">
    <property type="entry name" value="NPHP3-like_N"/>
</dbReference>